<comment type="similarity">
    <text evidence="8">Belongs to the TonB-dependent receptor family.</text>
</comment>
<dbReference type="GO" id="GO:0044718">
    <property type="term" value="P:siderophore transmembrane transport"/>
    <property type="evidence" value="ECO:0007669"/>
    <property type="project" value="TreeGrafter"/>
</dbReference>
<sequence>MPLAMLLVGNTISSYAQEATRWQARQESKSVVFAKLQPERNSGNLAITVKGKITDEQGQPLPGVSVVVKGTSVGTSSDINGAYSINVTDEKNATLVFSFIGYLSQEVPVSNRSSVNVTLAVDVKSLNEVVVVGYGVQKKETVTGSVVSVKGGDLVKSPAVNLSQSLAGRLPGVVATNRSGEPGYDGAGIRIRGSNTLGNNSALIVIDGIPGREGGLDRINPNDIESISVLKDASAAIYGARAANGVILITTKRGKSGKPELSYSFNQGWAQPTKLPSLANASQYAEMLNDLDIYGLPASEWSAATAAYKSTGVYTTAAGAQRKAPYQPDDFKKYNDGSDPWGHPDTDWYGATLKTWSPQTRHNVQLNGGSDNVKYLASLGYQNQDGNYINSATGYKQYDFRINLDAKVNKFINVNLGVTGRQESRFFPTKGAGAIFRMLMRGKPNQPAYWPNGLPGPDIENGENPVTITTNATGYDRDKRNYLQTNGQLDIKIPGVEGLKFTGTASIDVLSRNQRRWETPWTLYERGSGFEADGVTPKLVASKRGPAEPRLTLTNTNQLNVLLGGVLAYERTFGGHSLTALAGTNKETIQGDNFNAYRRYFLSTALDQIFAGGDLEKNNGGGAFERARLNYFGRVAYNYKEKYLAEFLWRYDGSDMFPEATRYGFFPGAMVGWVLSEEEFIKKSLPVFNYLKLRASYGQMGNDQVYLPGTETLATYQYLSTYGFRSYIINNTETKTLFETRVPNNTITWEVANNADIGLEGQLLGGKISFEFDVFNNKRTNILWYKNASVPQSTGLTLPAQNIGEVSNKGWEFSLGYRNQSGPFKYSVNVNGGYAQNKILFWDEAPGAPDWQRTTGKPMNTVQAYIYDGVFKDQQEINENKIDYKAIVNTLRPGDMKYLDYNGDGKITPDDQVRTTFNNIPKFQGGISLIGSYKGFDVNILFQGSTGAKQYVSPGEMGNIGNYLLDMYKDRWTVENPSSVHPRIANRSDQYFSGGNTYWFKNRDYIRLKNFEVGYNLPFGLTNKMGMNNLRLYVNGLNLFTISKFKEFDPESDSSSGQYYPQQRIINAGLSVTF</sequence>
<dbReference type="Gene3D" id="2.60.40.1120">
    <property type="entry name" value="Carboxypeptidase-like, regulatory domain"/>
    <property type="match status" value="1"/>
</dbReference>
<dbReference type="Pfam" id="PF07715">
    <property type="entry name" value="Plug"/>
    <property type="match status" value="1"/>
</dbReference>
<evidence type="ECO:0000256" key="1">
    <source>
        <dbReference type="ARBA" id="ARBA00004571"/>
    </source>
</evidence>
<evidence type="ECO:0000256" key="3">
    <source>
        <dbReference type="ARBA" id="ARBA00022452"/>
    </source>
</evidence>
<evidence type="ECO:0000256" key="5">
    <source>
        <dbReference type="ARBA" id="ARBA00022729"/>
    </source>
</evidence>
<accession>A0A7W5ZIT4</accession>
<dbReference type="GO" id="GO:0015344">
    <property type="term" value="F:siderophore uptake transmembrane transporter activity"/>
    <property type="evidence" value="ECO:0007669"/>
    <property type="project" value="TreeGrafter"/>
</dbReference>
<dbReference type="PROSITE" id="PS52016">
    <property type="entry name" value="TONB_DEPENDENT_REC_3"/>
    <property type="match status" value="1"/>
</dbReference>
<organism evidence="10 11">
    <name type="scientific">Runella defluvii</name>
    <dbReference type="NCBI Taxonomy" id="370973"/>
    <lineage>
        <taxon>Bacteria</taxon>
        <taxon>Pseudomonadati</taxon>
        <taxon>Bacteroidota</taxon>
        <taxon>Cytophagia</taxon>
        <taxon>Cytophagales</taxon>
        <taxon>Spirosomataceae</taxon>
        <taxon>Runella</taxon>
    </lineage>
</organism>
<dbReference type="EMBL" id="JACIBY010000001">
    <property type="protein sequence ID" value="MBB3836531.1"/>
    <property type="molecule type" value="Genomic_DNA"/>
</dbReference>
<gene>
    <name evidence="10" type="ORF">FHS57_000513</name>
</gene>
<keyword evidence="6 8" id="KW-0472">Membrane</keyword>
<comment type="subcellular location">
    <subcellularLocation>
        <location evidence="1 8">Cell outer membrane</location>
        <topology evidence="1 8">Multi-pass membrane protein</topology>
    </subcellularLocation>
</comment>
<dbReference type="Pfam" id="PF13715">
    <property type="entry name" value="CarbopepD_reg_2"/>
    <property type="match status" value="1"/>
</dbReference>
<reference evidence="10 11" key="1">
    <citation type="submission" date="2020-08" db="EMBL/GenBank/DDBJ databases">
        <title>Genomic Encyclopedia of Type Strains, Phase IV (KMG-IV): sequencing the most valuable type-strain genomes for metagenomic binning, comparative biology and taxonomic classification.</title>
        <authorList>
            <person name="Goeker M."/>
        </authorList>
    </citation>
    <scope>NUCLEOTIDE SEQUENCE [LARGE SCALE GENOMIC DNA]</scope>
    <source>
        <strain evidence="10 11">DSM 17976</strain>
    </source>
</reference>
<dbReference type="InterPro" id="IPR039426">
    <property type="entry name" value="TonB-dep_rcpt-like"/>
</dbReference>
<dbReference type="Proteomes" id="UP000541352">
    <property type="component" value="Unassembled WGS sequence"/>
</dbReference>
<dbReference type="SUPFAM" id="SSF56935">
    <property type="entry name" value="Porins"/>
    <property type="match status" value="1"/>
</dbReference>
<evidence type="ECO:0000313" key="11">
    <source>
        <dbReference type="Proteomes" id="UP000541352"/>
    </source>
</evidence>
<dbReference type="PANTHER" id="PTHR30069:SF29">
    <property type="entry name" value="HEMOGLOBIN AND HEMOGLOBIN-HAPTOGLOBIN-BINDING PROTEIN 1-RELATED"/>
    <property type="match status" value="1"/>
</dbReference>
<dbReference type="FunFam" id="2.60.40.1120:FF:000003">
    <property type="entry name" value="Outer membrane protein Omp121"/>
    <property type="match status" value="1"/>
</dbReference>
<feature type="domain" description="TonB-dependent receptor plug" evidence="9">
    <location>
        <begin position="139"/>
        <end position="246"/>
    </location>
</feature>
<comment type="caution">
    <text evidence="10">The sequence shown here is derived from an EMBL/GenBank/DDBJ whole genome shotgun (WGS) entry which is preliminary data.</text>
</comment>
<evidence type="ECO:0000259" key="9">
    <source>
        <dbReference type="Pfam" id="PF07715"/>
    </source>
</evidence>
<proteinExistence type="inferred from homology"/>
<dbReference type="RefSeq" id="WP_229601241.1">
    <property type="nucleotide sequence ID" value="NZ_JACIBY010000001.1"/>
</dbReference>
<dbReference type="AlphaFoldDB" id="A0A7W5ZIT4"/>
<evidence type="ECO:0000256" key="4">
    <source>
        <dbReference type="ARBA" id="ARBA00022692"/>
    </source>
</evidence>
<evidence type="ECO:0000256" key="2">
    <source>
        <dbReference type="ARBA" id="ARBA00022448"/>
    </source>
</evidence>
<evidence type="ECO:0000313" key="10">
    <source>
        <dbReference type="EMBL" id="MBB3836531.1"/>
    </source>
</evidence>
<dbReference type="SUPFAM" id="SSF49464">
    <property type="entry name" value="Carboxypeptidase regulatory domain-like"/>
    <property type="match status" value="1"/>
</dbReference>
<dbReference type="GO" id="GO:0009279">
    <property type="term" value="C:cell outer membrane"/>
    <property type="evidence" value="ECO:0007669"/>
    <property type="project" value="UniProtKB-SubCell"/>
</dbReference>
<dbReference type="InterPro" id="IPR023996">
    <property type="entry name" value="TonB-dep_OMP_SusC/RagA"/>
</dbReference>
<keyword evidence="11" id="KW-1185">Reference proteome</keyword>
<dbReference type="InterPro" id="IPR037066">
    <property type="entry name" value="Plug_dom_sf"/>
</dbReference>
<keyword evidence="3 8" id="KW-1134">Transmembrane beta strand</keyword>
<dbReference type="Gene3D" id="2.170.130.10">
    <property type="entry name" value="TonB-dependent receptor, plug domain"/>
    <property type="match status" value="1"/>
</dbReference>
<evidence type="ECO:0000256" key="6">
    <source>
        <dbReference type="ARBA" id="ARBA00023136"/>
    </source>
</evidence>
<name>A0A7W5ZIT4_9BACT</name>
<evidence type="ECO:0000256" key="7">
    <source>
        <dbReference type="ARBA" id="ARBA00023237"/>
    </source>
</evidence>
<dbReference type="InterPro" id="IPR012910">
    <property type="entry name" value="Plug_dom"/>
</dbReference>
<keyword evidence="5" id="KW-0732">Signal</keyword>
<keyword evidence="4 8" id="KW-0812">Transmembrane</keyword>
<dbReference type="InterPro" id="IPR036942">
    <property type="entry name" value="Beta-barrel_TonB_sf"/>
</dbReference>
<dbReference type="FunFam" id="2.170.130.10:FF:000003">
    <property type="entry name" value="SusC/RagA family TonB-linked outer membrane protein"/>
    <property type="match status" value="1"/>
</dbReference>
<protein>
    <submittedName>
        <fullName evidence="10">TonB-linked SusC/RagA family outer membrane protein</fullName>
    </submittedName>
</protein>
<keyword evidence="2 8" id="KW-0813">Transport</keyword>
<dbReference type="NCBIfam" id="TIGR04056">
    <property type="entry name" value="OMP_RagA_SusC"/>
    <property type="match status" value="1"/>
</dbReference>
<keyword evidence="7 8" id="KW-0998">Cell outer membrane</keyword>
<evidence type="ECO:0000256" key="8">
    <source>
        <dbReference type="PROSITE-ProRule" id="PRU01360"/>
    </source>
</evidence>
<dbReference type="InterPro" id="IPR023997">
    <property type="entry name" value="TonB-dep_OMP_SusC/RagA_CS"/>
</dbReference>
<dbReference type="Gene3D" id="2.40.170.20">
    <property type="entry name" value="TonB-dependent receptor, beta-barrel domain"/>
    <property type="match status" value="1"/>
</dbReference>
<dbReference type="PANTHER" id="PTHR30069">
    <property type="entry name" value="TONB-DEPENDENT OUTER MEMBRANE RECEPTOR"/>
    <property type="match status" value="1"/>
</dbReference>
<dbReference type="InterPro" id="IPR008969">
    <property type="entry name" value="CarboxyPept-like_regulatory"/>
</dbReference>
<dbReference type="NCBIfam" id="TIGR04057">
    <property type="entry name" value="SusC_RagA_signa"/>
    <property type="match status" value="1"/>
</dbReference>